<accession>C1MX05</accession>
<dbReference type="OMA" id="LYAKWVW"/>
<dbReference type="OrthoDB" id="495463at2759"/>
<evidence type="ECO:0000259" key="1">
    <source>
        <dbReference type="Pfam" id="PF03070"/>
    </source>
</evidence>
<reference evidence="2 3" key="1">
    <citation type="journal article" date="2009" name="Science">
        <title>Green evolution and dynamic adaptations revealed by genomes of the marine picoeukaryotes Micromonas.</title>
        <authorList>
            <person name="Worden A.Z."/>
            <person name="Lee J.H."/>
            <person name="Mock T."/>
            <person name="Rouze P."/>
            <person name="Simmons M.P."/>
            <person name="Aerts A.L."/>
            <person name="Allen A.E."/>
            <person name="Cuvelier M.L."/>
            <person name="Derelle E."/>
            <person name="Everett M.V."/>
            <person name="Foulon E."/>
            <person name="Grimwood J."/>
            <person name="Gundlach H."/>
            <person name="Henrissat B."/>
            <person name="Napoli C."/>
            <person name="McDonald S.M."/>
            <person name="Parker M.S."/>
            <person name="Rombauts S."/>
            <person name="Salamov A."/>
            <person name="Von Dassow P."/>
            <person name="Badger J.H."/>
            <person name="Coutinho P.M."/>
            <person name="Demir E."/>
            <person name="Dubchak I."/>
            <person name="Gentemann C."/>
            <person name="Eikrem W."/>
            <person name="Gready J.E."/>
            <person name="John U."/>
            <person name="Lanier W."/>
            <person name="Lindquist E.A."/>
            <person name="Lucas S."/>
            <person name="Mayer K.F."/>
            <person name="Moreau H."/>
            <person name="Not F."/>
            <person name="Otillar R."/>
            <person name="Panaud O."/>
            <person name="Pangilinan J."/>
            <person name="Paulsen I."/>
            <person name="Piegu B."/>
            <person name="Poliakov A."/>
            <person name="Robbens S."/>
            <person name="Schmutz J."/>
            <person name="Toulza E."/>
            <person name="Wyss T."/>
            <person name="Zelensky A."/>
            <person name="Zhou K."/>
            <person name="Armbrust E.V."/>
            <person name="Bhattacharya D."/>
            <person name="Goodenough U.W."/>
            <person name="Van de Peer Y."/>
            <person name="Grigoriev I.V."/>
        </authorList>
    </citation>
    <scope>NUCLEOTIDE SEQUENCE [LARGE SCALE GENOMIC DNA]</scope>
    <source>
        <strain evidence="2 3">CCMP1545</strain>
    </source>
</reference>
<dbReference type="GO" id="GO:0006772">
    <property type="term" value="P:thiamine metabolic process"/>
    <property type="evidence" value="ECO:0007669"/>
    <property type="project" value="UniProtKB-ARBA"/>
</dbReference>
<dbReference type="GeneID" id="9685451"/>
<organism evidence="3">
    <name type="scientific">Micromonas pusilla (strain CCMP1545)</name>
    <name type="common">Picoplanktonic green alga</name>
    <dbReference type="NCBI Taxonomy" id="564608"/>
    <lineage>
        <taxon>Eukaryota</taxon>
        <taxon>Viridiplantae</taxon>
        <taxon>Chlorophyta</taxon>
        <taxon>Mamiellophyceae</taxon>
        <taxon>Mamiellales</taxon>
        <taxon>Mamiellaceae</taxon>
        <taxon>Micromonas</taxon>
    </lineage>
</organism>
<protein>
    <submittedName>
        <fullName evidence="2">Predicted protein</fullName>
    </submittedName>
</protein>
<name>C1MX05_MICPC</name>
<dbReference type="CDD" id="cd19358">
    <property type="entry name" value="TenA_E_Spr0628-like"/>
    <property type="match status" value="1"/>
</dbReference>
<dbReference type="SUPFAM" id="SSF48613">
    <property type="entry name" value="Heme oxygenase-like"/>
    <property type="match status" value="1"/>
</dbReference>
<gene>
    <name evidence="2" type="ORF">MICPUCDRAFT_49636</name>
</gene>
<dbReference type="Pfam" id="PF03070">
    <property type="entry name" value="TENA_THI-4"/>
    <property type="match status" value="1"/>
</dbReference>
<sequence>MSTSRWFDAIDSSTPFHAEVWSHADAQTVRDSAAWDDLAANAIRRAPSEAFASRFKTYFVSDYVFVEDFIDLLARALASSRDFEHKKVLGAFLHLILQGEASIFRRSMKKLWGVDADAIKRDPTSAGALAIASTDVPRRMSAFLRRVADDGDHLARVAVIAVAEALYLHWGKRVTTNYVIAVSLGVGADGVADDRELYATWCYPLHASDEFEACVCAFVEAFNASWRDAGEESREACRGVVAEMLELEVEFTALLLA</sequence>
<proteinExistence type="predicted"/>
<dbReference type="EMBL" id="GG663741">
    <property type="protein sequence ID" value="EEH55674.1"/>
    <property type="molecule type" value="Genomic_DNA"/>
</dbReference>
<evidence type="ECO:0000313" key="3">
    <source>
        <dbReference type="Proteomes" id="UP000001876"/>
    </source>
</evidence>
<dbReference type="Proteomes" id="UP000001876">
    <property type="component" value="Unassembled WGS sequence"/>
</dbReference>
<keyword evidence="3" id="KW-1185">Reference proteome</keyword>
<dbReference type="AlphaFoldDB" id="C1MX05"/>
<dbReference type="InterPro" id="IPR016084">
    <property type="entry name" value="Haem_Oase-like_multi-hlx"/>
</dbReference>
<dbReference type="RefSeq" id="XP_003059722.1">
    <property type="nucleotide sequence ID" value="XM_003059676.1"/>
</dbReference>
<dbReference type="InterPro" id="IPR004305">
    <property type="entry name" value="Thiaminase-2/PQQC"/>
</dbReference>
<dbReference type="Gene3D" id="1.20.910.10">
    <property type="entry name" value="Heme oxygenase-like"/>
    <property type="match status" value="1"/>
</dbReference>
<dbReference type="STRING" id="564608.C1MX05"/>
<dbReference type="KEGG" id="mpp:MICPUCDRAFT_49636"/>
<evidence type="ECO:0000313" key="2">
    <source>
        <dbReference type="EMBL" id="EEH55674.1"/>
    </source>
</evidence>
<feature type="domain" description="Thiaminase-2/PQQC" evidence="1">
    <location>
        <begin position="54"/>
        <end position="251"/>
    </location>
</feature>